<name>F8NHY9_SERL9</name>
<dbReference type="GeneID" id="18817597"/>
<organism>
    <name type="scientific">Serpula lacrymans var. lacrymans (strain S7.9)</name>
    <name type="common">Dry rot fungus</name>
    <dbReference type="NCBI Taxonomy" id="578457"/>
    <lineage>
        <taxon>Eukaryota</taxon>
        <taxon>Fungi</taxon>
        <taxon>Dikarya</taxon>
        <taxon>Basidiomycota</taxon>
        <taxon>Agaricomycotina</taxon>
        <taxon>Agaricomycetes</taxon>
        <taxon>Agaricomycetidae</taxon>
        <taxon>Boletales</taxon>
        <taxon>Coniophorineae</taxon>
        <taxon>Serpulaceae</taxon>
        <taxon>Serpula</taxon>
    </lineage>
</organism>
<dbReference type="KEGG" id="sla:SERLADRAFT_457869"/>
<dbReference type="EMBL" id="GL945429">
    <property type="protein sequence ID" value="EGO29711.1"/>
    <property type="molecule type" value="Genomic_DNA"/>
</dbReference>
<accession>F8NHY9</accession>
<evidence type="ECO:0000313" key="1">
    <source>
        <dbReference type="EMBL" id="EGO29711.1"/>
    </source>
</evidence>
<sequence length="135" mass="15614">MFFQLFYLHQGFLPHIYRYTSPVPASLQISNQGTIQIFTLLEIRHQGDWYRTVATWTPRICHYCTTADILLDTINILLVKSLILVCTMLRVRRSRSILLGAHITAILHFNSSPLNFVRGRRRKLAALKGHTVHLS</sequence>
<dbReference type="HOGENOM" id="CLU_1887009_0_0_1"/>
<protein>
    <submittedName>
        <fullName evidence="1">Uncharacterized protein</fullName>
    </submittedName>
</protein>
<dbReference type="AlphaFoldDB" id="F8NHY9"/>
<reference evidence="1" key="1">
    <citation type="submission" date="2011-04" db="EMBL/GenBank/DDBJ databases">
        <title>Evolution of plant cell wall degrading machinery underlies the functional diversity of forest fungi.</title>
        <authorList>
            <consortium name="US DOE Joint Genome Institute (JGI-PGF)"/>
            <person name="Eastwood D.C."/>
            <person name="Floudas D."/>
            <person name="Binder M."/>
            <person name="Majcherczyk A."/>
            <person name="Schneider P."/>
            <person name="Aerts A."/>
            <person name="Asiegbu F.O."/>
            <person name="Baker S.E."/>
            <person name="Barry K."/>
            <person name="Bendiksby M."/>
            <person name="Blumentritt M."/>
            <person name="Coutinho P.M."/>
            <person name="Cullen D."/>
            <person name="Cullen D."/>
            <person name="Gathman A."/>
            <person name="Goodell B."/>
            <person name="Henrissat B."/>
            <person name="Ihrmark K."/>
            <person name="Kauserud H."/>
            <person name="Kohler A."/>
            <person name="LaButti K."/>
            <person name="Lapidus A."/>
            <person name="Lavin J.L."/>
            <person name="Lee Y.-H."/>
            <person name="Lindquist E."/>
            <person name="Lilly W."/>
            <person name="Lucas S."/>
            <person name="Morin E."/>
            <person name="Murat C."/>
            <person name="Oguiza J.A."/>
            <person name="Park J."/>
            <person name="Pisabarro A.G."/>
            <person name="Riley R."/>
            <person name="Rosling A."/>
            <person name="Salamov A."/>
            <person name="Schmidt O."/>
            <person name="Schmutz J."/>
            <person name="Skrede I."/>
            <person name="Stenlid J."/>
            <person name="Wiebenga A."/>
            <person name="Xie X."/>
            <person name="Kues U."/>
            <person name="Hibbett D.S."/>
            <person name="Hoffmeister D."/>
            <person name="Hogberg N."/>
            <person name="Martin F."/>
            <person name="Grigoriev I.V."/>
            <person name="Watkinson S.C."/>
        </authorList>
    </citation>
    <scope>NUCLEOTIDE SEQUENCE</scope>
    <source>
        <strain evidence="1">S7.9</strain>
    </source>
</reference>
<proteinExistence type="predicted"/>
<dbReference type="RefSeq" id="XP_007313953.1">
    <property type="nucleotide sequence ID" value="XM_007313891.1"/>
</dbReference>
<gene>
    <name evidence="1" type="ORF">SERLADRAFT_457869</name>
</gene>
<dbReference type="Proteomes" id="UP000008064">
    <property type="component" value="Unassembled WGS sequence"/>
</dbReference>